<keyword evidence="1" id="KW-0732">Signal</keyword>
<protein>
    <submittedName>
        <fullName evidence="2">(Mediterranean fruit fly) hypothetical protein</fullName>
    </submittedName>
</protein>
<gene>
    <name evidence="2" type="ORF">CCAP1982_LOCUS5901</name>
</gene>
<evidence type="ECO:0000313" key="3">
    <source>
        <dbReference type="Proteomes" id="UP000606786"/>
    </source>
</evidence>
<feature type="signal peptide" evidence="1">
    <location>
        <begin position="1"/>
        <end position="18"/>
    </location>
</feature>
<sequence length="71" mass="7858">LLVCMCALLLSFARSPSAEEYYLPPSNSTHLLPTHFYDSLCSIFGCMRISTSSAICRGIQQPTIEPNRPAH</sequence>
<feature type="chain" id="PRO_5032480189" evidence="1">
    <location>
        <begin position="19"/>
        <end position="71"/>
    </location>
</feature>
<name>A0A811UG00_CERCA</name>
<accession>A0A811UG00</accession>
<organism evidence="2 3">
    <name type="scientific">Ceratitis capitata</name>
    <name type="common">Mediterranean fruit fly</name>
    <name type="synonym">Tephritis capitata</name>
    <dbReference type="NCBI Taxonomy" id="7213"/>
    <lineage>
        <taxon>Eukaryota</taxon>
        <taxon>Metazoa</taxon>
        <taxon>Ecdysozoa</taxon>
        <taxon>Arthropoda</taxon>
        <taxon>Hexapoda</taxon>
        <taxon>Insecta</taxon>
        <taxon>Pterygota</taxon>
        <taxon>Neoptera</taxon>
        <taxon>Endopterygota</taxon>
        <taxon>Diptera</taxon>
        <taxon>Brachycera</taxon>
        <taxon>Muscomorpha</taxon>
        <taxon>Tephritoidea</taxon>
        <taxon>Tephritidae</taxon>
        <taxon>Ceratitis</taxon>
        <taxon>Ceratitis</taxon>
    </lineage>
</organism>
<comment type="caution">
    <text evidence="2">The sequence shown here is derived from an EMBL/GenBank/DDBJ whole genome shotgun (WGS) entry which is preliminary data.</text>
</comment>
<proteinExistence type="predicted"/>
<reference evidence="2" key="1">
    <citation type="submission" date="2020-11" db="EMBL/GenBank/DDBJ databases">
        <authorList>
            <person name="Whitehead M."/>
        </authorList>
    </citation>
    <scope>NUCLEOTIDE SEQUENCE</scope>
    <source>
        <strain evidence="2">EGII</strain>
    </source>
</reference>
<dbReference type="Proteomes" id="UP000606786">
    <property type="component" value="Unassembled WGS sequence"/>
</dbReference>
<dbReference type="AlphaFoldDB" id="A0A811UG00"/>
<evidence type="ECO:0000256" key="1">
    <source>
        <dbReference type="SAM" id="SignalP"/>
    </source>
</evidence>
<feature type="non-terminal residue" evidence="2">
    <location>
        <position position="1"/>
    </location>
</feature>
<dbReference type="EMBL" id="CAJHJT010000012">
    <property type="protein sequence ID" value="CAD6997268.1"/>
    <property type="molecule type" value="Genomic_DNA"/>
</dbReference>
<keyword evidence="3" id="KW-1185">Reference proteome</keyword>
<evidence type="ECO:0000313" key="2">
    <source>
        <dbReference type="EMBL" id="CAD6997268.1"/>
    </source>
</evidence>